<name>A0ABD3PU19_9STRA</name>
<feature type="compositionally biased region" description="Basic residues" evidence="1">
    <location>
        <begin position="252"/>
        <end position="269"/>
    </location>
</feature>
<feature type="compositionally biased region" description="Acidic residues" evidence="1">
    <location>
        <begin position="352"/>
        <end position="365"/>
    </location>
</feature>
<gene>
    <name evidence="2" type="ORF">HJC23_000874</name>
</gene>
<comment type="caution">
    <text evidence="2">The sequence shown here is derived from an EMBL/GenBank/DDBJ whole genome shotgun (WGS) entry which is preliminary data.</text>
</comment>
<sequence length="469" mass="52958">MILHSTAMAANLRRPTPSTLEEWEHFCTVNDDTAQMRLARAMGYPPGWRVVRTLIRVPIPASLAESMMASEGAATVHHGDDGVHTVTAVQDRIYAGDPATQPDGYYNHAAALVAASKFPWRPQYDDVIHDNNDDDYDDKEYCSTSHKNRGGQLKGREPKFEEGDVVEVLYVEDEEDDVEECEWYEATILKRVDYEDDIRYSVHYHADDAVQSNVREDYIRATNKTKQKKKSTKQTPKKRQSKVNVTVETPKAQKRKGGKTKGGKTSKAKKAVEEYSTEELSLAAELGLRDGWGARKSERKRGDFKWTIKSPEGETFDSKKKAFAAAGVDMSEPTTKEKGKTARGRKRKLVKEEDDEEEEEVEEAMSPDPQVHDVSLDEGDPPWRTMGHPFISRRIQWTPPADNHDIPNGPSVGTVIGWISEADVDSEGNPGFISSKTGKPACLFHAVFEEFEQDFEEWELEELFLDDED</sequence>
<proteinExistence type="predicted"/>
<feature type="region of interest" description="Disordered" evidence="1">
    <location>
        <begin position="222"/>
        <end position="271"/>
    </location>
</feature>
<accession>A0ABD3PU19</accession>
<feature type="compositionally biased region" description="Basic residues" evidence="1">
    <location>
        <begin position="223"/>
        <end position="241"/>
    </location>
</feature>
<protein>
    <submittedName>
        <fullName evidence="2">Uncharacterized protein</fullName>
    </submittedName>
</protein>
<feature type="region of interest" description="Disordered" evidence="1">
    <location>
        <begin position="327"/>
        <end position="388"/>
    </location>
</feature>
<dbReference type="Gene3D" id="2.30.30.140">
    <property type="match status" value="1"/>
</dbReference>
<dbReference type="Proteomes" id="UP001516023">
    <property type="component" value="Unassembled WGS sequence"/>
</dbReference>
<evidence type="ECO:0000313" key="2">
    <source>
        <dbReference type="EMBL" id="KAL3791257.1"/>
    </source>
</evidence>
<dbReference type="AlphaFoldDB" id="A0ABD3PU19"/>
<keyword evidence="3" id="KW-1185">Reference proteome</keyword>
<evidence type="ECO:0000256" key="1">
    <source>
        <dbReference type="SAM" id="MobiDB-lite"/>
    </source>
</evidence>
<dbReference type="EMBL" id="JABMIG020000116">
    <property type="protein sequence ID" value="KAL3791257.1"/>
    <property type="molecule type" value="Genomic_DNA"/>
</dbReference>
<evidence type="ECO:0000313" key="3">
    <source>
        <dbReference type="Proteomes" id="UP001516023"/>
    </source>
</evidence>
<organism evidence="2 3">
    <name type="scientific">Cyclotella cryptica</name>
    <dbReference type="NCBI Taxonomy" id="29204"/>
    <lineage>
        <taxon>Eukaryota</taxon>
        <taxon>Sar</taxon>
        <taxon>Stramenopiles</taxon>
        <taxon>Ochrophyta</taxon>
        <taxon>Bacillariophyta</taxon>
        <taxon>Coscinodiscophyceae</taxon>
        <taxon>Thalassiosirophycidae</taxon>
        <taxon>Stephanodiscales</taxon>
        <taxon>Stephanodiscaceae</taxon>
        <taxon>Cyclotella</taxon>
    </lineage>
</organism>
<reference evidence="2 3" key="1">
    <citation type="journal article" date="2020" name="G3 (Bethesda)">
        <title>Improved Reference Genome for Cyclotella cryptica CCMP332, a Model for Cell Wall Morphogenesis, Salinity Adaptation, and Lipid Production in Diatoms (Bacillariophyta).</title>
        <authorList>
            <person name="Roberts W.R."/>
            <person name="Downey K.M."/>
            <person name="Ruck E.C."/>
            <person name="Traller J.C."/>
            <person name="Alverson A.J."/>
        </authorList>
    </citation>
    <scope>NUCLEOTIDE SEQUENCE [LARGE SCALE GENOMIC DNA]</scope>
    <source>
        <strain evidence="2 3">CCMP332</strain>
    </source>
</reference>